<dbReference type="GO" id="GO:0004930">
    <property type="term" value="F:G protein-coupled receptor activity"/>
    <property type="evidence" value="ECO:0007669"/>
    <property type="project" value="UniProtKB-KW"/>
</dbReference>
<evidence type="ECO:0000256" key="6">
    <source>
        <dbReference type="ARBA" id="ARBA00023170"/>
    </source>
</evidence>
<keyword evidence="6" id="KW-0675">Receptor</keyword>
<keyword evidence="5 8" id="KW-0472">Membrane</keyword>
<organism evidence="10 11">
    <name type="scientific">Biomphalaria glabrata</name>
    <name type="common">Bloodfluke planorb</name>
    <name type="synonym">Freshwater snail</name>
    <dbReference type="NCBI Taxonomy" id="6526"/>
    <lineage>
        <taxon>Eukaryota</taxon>
        <taxon>Metazoa</taxon>
        <taxon>Spiralia</taxon>
        <taxon>Lophotrochozoa</taxon>
        <taxon>Mollusca</taxon>
        <taxon>Gastropoda</taxon>
        <taxon>Heterobranchia</taxon>
        <taxon>Euthyneura</taxon>
        <taxon>Panpulmonata</taxon>
        <taxon>Hygrophila</taxon>
        <taxon>Lymnaeoidea</taxon>
        <taxon>Planorbidae</taxon>
        <taxon>Biomphalaria</taxon>
    </lineage>
</organism>
<evidence type="ECO:0000256" key="5">
    <source>
        <dbReference type="ARBA" id="ARBA00023136"/>
    </source>
</evidence>
<evidence type="ECO:0000259" key="9">
    <source>
        <dbReference type="PROSITE" id="PS50262"/>
    </source>
</evidence>
<comment type="subcellular location">
    <subcellularLocation>
        <location evidence="1">Membrane</location>
        <topology evidence="1">Multi-pass membrane protein</topology>
    </subcellularLocation>
</comment>
<accession>A0A2C9LQZ0</accession>
<dbReference type="Proteomes" id="UP000076420">
    <property type="component" value="Unassembled WGS sequence"/>
</dbReference>
<evidence type="ECO:0000313" key="10">
    <source>
        <dbReference type="EnsemblMetazoa" id="BGLB033984-PA"/>
    </source>
</evidence>
<proteinExistence type="predicted"/>
<feature type="domain" description="G-protein coupled receptors family 1 profile" evidence="9">
    <location>
        <begin position="1"/>
        <end position="203"/>
    </location>
</feature>
<keyword evidence="4" id="KW-0297">G-protein coupled receptor</keyword>
<dbReference type="Pfam" id="PF00001">
    <property type="entry name" value="7tm_1"/>
    <property type="match status" value="1"/>
</dbReference>
<reference evidence="10" key="1">
    <citation type="submission" date="2020-05" db="UniProtKB">
        <authorList>
            <consortium name="EnsemblMetazoa"/>
        </authorList>
    </citation>
    <scope>IDENTIFICATION</scope>
    <source>
        <strain evidence="10">BB02</strain>
    </source>
</reference>
<evidence type="ECO:0000256" key="8">
    <source>
        <dbReference type="SAM" id="Phobius"/>
    </source>
</evidence>
<dbReference type="InterPro" id="IPR017452">
    <property type="entry name" value="GPCR_Rhodpsn_7TM"/>
</dbReference>
<dbReference type="PROSITE" id="PS50262">
    <property type="entry name" value="G_PROTEIN_RECEP_F1_2"/>
    <property type="match status" value="1"/>
</dbReference>
<feature type="transmembrane region" description="Helical" evidence="8">
    <location>
        <begin position="33"/>
        <end position="52"/>
    </location>
</feature>
<keyword evidence="7" id="KW-0807">Transducer</keyword>
<protein>
    <recommendedName>
        <fullName evidence="9">G-protein coupled receptors family 1 profile domain-containing protein</fullName>
    </recommendedName>
</protein>
<dbReference type="RefSeq" id="XP_013068912.2">
    <property type="nucleotide sequence ID" value="XM_013213458.2"/>
</dbReference>
<evidence type="ECO:0000256" key="2">
    <source>
        <dbReference type="ARBA" id="ARBA00022692"/>
    </source>
</evidence>
<dbReference type="AlphaFoldDB" id="A0A2C9LQZ0"/>
<gene>
    <name evidence="10" type="primary">106056645</name>
</gene>
<dbReference type="Gene3D" id="1.20.1070.10">
    <property type="entry name" value="Rhodopsin 7-helix transmembrane proteins"/>
    <property type="match status" value="1"/>
</dbReference>
<dbReference type="VEuPathDB" id="VectorBase:BGLAX_040419"/>
<dbReference type="InterPro" id="IPR000276">
    <property type="entry name" value="GPCR_Rhodpsn"/>
</dbReference>
<feature type="transmembrane region" description="Helical" evidence="8">
    <location>
        <begin position="144"/>
        <end position="168"/>
    </location>
</feature>
<feature type="transmembrane region" description="Helical" evidence="8">
    <location>
        <begin position="88"/>
        <end position="112"/>
    </location>
</feature>
<keyword evidence="3 8" id="KW-1133">Transmembrane helix</keyword>
<name>A0A2C9LQZ0_BIOGL</name>
<dbReference type="OrthoDB" id="10322549at2759"/>
<evidence type="ECO:0000313" key="11">
    <source>
        <dbReference type="Proteomes" id="UP000076420"/>
    </source>
</evidence>
<dbReference type="GO" id="GO:0016020">
    <property type="term" value="C:membrane"/>
    <property type="evidence" value="ECO:0007669"/>
    <property type="project" value="UniProtKB-SubCell"/>
</dbReference>
<keyword evidence="2 8" id="KW-0812">Transmembrane</keyword>
<dbReference type="PANTHER" id="PTHR24243:SF208">
    <property type="entry name" value="PYROKININ-1 RECEPTOR"/>
    <property type="match status" value="1"/>
</dbReference>
<evidence type="ECO:0000256" key="1">
    <source>
        <dbReference type="ARBA" id="ARBA00004141"/>
    </source>
</evidence>
<evidence type="ECO:0000256" key="7">
    <source>
        <dbReference type="ARBA" id="ARBA00023224"/>
    </source>
</evidence>
<dbReference type="KEGG" id="bgt:106056645"/>
<dbReference type="SUPFAM" id="SSF81321">
    <property type="entry name" value="Family A G protein-coupled receptor-like"/>
    <property type="match status" value="1"/>
</dbReference>
<dbReference type="EnsemblMetazoa" id="BGLB033984-RA">
    <property type="protein sequence ID" value="BGLB033984-PA"/>
    <property type="gene ID" value="BGLB033984"/>
</dbReference>
<dbReference type="STRING" id="6526.A0A2C9LQZ0"/>
<evidence type="ECO:0000256" key="3">
    <source>
        <dbReference type="ARBA" id="ARBA00022989"/>
    </source>
</evidence>
<sequence length="236" mass="26971">MTCWITAYASLERCYCIVAPLHVKTMITPRRTFVALAGLYAVGINTSFPLFYTGTVFLEWKTDLLINRTVLGMGINDHYADVANVTTVLLAVLFFLFFTIIVVTTIVLTVALHEKSKWRNSLGNCNTESSKSLAKRDTTIIKTIVLLSLVLIASYLPYMINCLLVAFLKGFELYGKYYNLYQIMWSVSWLFETLNSSTSLFVYYITSSKYRETFWQIFANIRSTPGKQQKLQNNSN</sequence>
<evidence type="ECO:0000256" key="4">
    <source>
        <dbReference type="ARBA" id="ARBA00023040"/>
    </source>
</evidence>
<feature type="transmembrane region" description="Helical" evidence="8">
    <location>
        <begin position="180"/>
        <end position="205"/>
    </location>
</feature>
<dbReference type="VEuPathDB" id="VectorBase:BGLB033984"/>
<dbReference type="PANTHER" id="PTHR24243">
    <property type="entry name" value="G-PROTEIN COUPLED RECEPTOR"/>
    <property type="match status" value="1"/>
</dbReference>